<dbReference type="InterPro" id="IPR028163">
    <property type="entry name" value="HAUS_6_N"/>
</dbReference>
<protein>
    <recommendedName>
        <fullName evidence="2">HAUS augmin-like complex subunit 6 N-terminal domain-containing protein</fullName>
    </recommendedName>
</protein>
<feature type="compositionally biased region" description="Pro residues" evidence="1">
    <location>
        <begin position="549"/>
        <end position="563"/>
    </location>
</feature>
<feature type="compositionally biased region" description="Polar residues" evidence="1">
    <location>
        <begin position="630"/>
        <end position="645"/>
    </location>
</feature>
<feature type="domain" description="HAUS augmin-like complex subunit 6 N-terminal" evidence="2">
    <location>
        <begin position="45"/>
        <end position="275"/>
    </location>
</feature>
<feature type="region of interest" description="Disordered" evidence="1">
    <location>
        <begin position="662"/>
        <end position="693"/>
    </location>
</feature>
<feature type="region of interest" description="Disordered" evidence="1">
    <location>
        <begin position="435"/>
        <end position="465"/>
    </location>
</feature>
<keyword evidence="4" id="KW-1185">Reference proteome</keyword>
<evidence type="ECO:0000313" key="3">
    <source>
        <dbReference type="EMBL" id="KPA45863.1"/>
    </source>
</evidence>
<feature type="compositionally biased region" description="Low complexity" evidence="1">
    <location>
        <begin position="486"/>
        <end position="499"/>
    </location>
</feature>
<feature type="region of interest" description="Disordered" evidence="1">
    <location>
        <begin position="486"/>
        <end position="646"/>
    </location>
</feature>
<dbReference type="EMBL" id="JXCE01000009">
    <property type="protein sequence ID" value="KPA45863.1"/>
    <property type="molecule type" value="Genomic_DNA"/>
</dbReference>
<dbReference type="Proteomes" id="UP000037904">
    <property type="component" value="Unassembled WGS sequence"/>
</dbReference>
<accession>A0A0M9F4G7</accession>
<organism evidence="3 4">
    <name type="scientific">Fusarium langsethiae</name>
    <dbReference type="NCBI Taxonomy" id="179993"/>
    <lineage>
        <taxon>Eukaryota</taxon>
        <taxon>Fungi</taxon>
        <taxon>Dikarya</taxon>
        <taxon>Ascomycota</taxon>
        <taxon>Pezizomycotina</taxon>
        <taxon>Sordariomycetes</taxon>
        <taxon>Hypocreomycetidae</taxon>
        <taxon>Hypocreales</taxon>
        <taxon>Nectriaceae</taxon>
        <taxon>Fusarium</taxon>
    </lineage>
</organism>
<feature type="compositionally biased region" description="Basic and acidic residues" evidence="1">
    <location>
        <begin position="664"/>
        <end position="675"/>
    </location>
</feature>
<evidence type="ECO:0000313" key="4">
    <source>
        <dbReference type="Proteomes" id="UP000037904"/>
    </source>
</evidence>
<dbReference type="OrthoDB" id="5575722at2759"/>
<sequence>MAAVQPPRTKSARLVAGFTNKTTHHAPASATHAHAHHGPSALSIFLTNLNLLDLDQHQDWPEICAETFATGGTSAQGLKKRVHCVEWALFQLFSLWDPEETKKKLKPFFPPLDQTQSVNLRAALLKALEAAKKNGVLGRDAIVRKTMLDECRGERLEDVLAAFSSAVLKHVIAQEVASGSEYKALALNMAVEDRGYKSDNTDLTTMVLAHRVAISRILNSKVAASSRFHDFADLLTVKEKGIARRREALNALEGGTTISDDARREMWRTLRNNWSGNERWMETLLYGDASVKKDGLLGMPFDRVWRRVQQGRLDELEEHGTGLLEQLDSRVRVQRERLQKWQRFRSEMSAEQPIPSPSKVQPKEKENGIDFGFGAHEALLLGKVSPKKATFGKPKLLNEYDDLVRNLGLELQNTKPQKSSALDFLQRPAFQNAPVISMPAPEPEEEEEEVISELEDEDGFPESPIKTFKSKLDLSKRFLVRPKLSHTSDSFASVSSSTRSLRKPSQDEARILRASSVERTSSPEPEDEPVAASSRPEYDLSPQLSPHISPQPSPPPSPLPPQESPEQMFSQLSPTQDMADQILESMDMASPSPVKRPRKRHTLSLAERTRLTMARESFGDPEPDDLDITPPSTEPVSAEDPSQTLPEEEFDLLARTRKSMAGFDKARQKAQMERRRSLKKPKAPPKKEGSYFPKVEEDTTVITDELMAQEDMEAVFRSRPKIKASPLPSPTRDWDDDYV</sequence>
<feature type="compositionally biased region" description="Acidic residues" evidence="1">
    <location>
        <begin position="442"/>
        <end position="460"/>
    </location>
</feature>
<evidence type="ECO:0000259" key="2">
    <source>
        <dbReference type="Pfam" id="PF14661"/>
    </source>
</evidence>
<feature type="compositionally biased region" description="Polar residues" evidence="1">
    <location>
        <begin position="567"/>
        <end position="578"/>
    </location>
</feature>
<gene>
    <name evidence="3" type="ORF">FLAG1_01183</name>
</gene>
<feature type="region of interest" description="Disordered" evidence="1">
    <location>
        <begin position="718"/>
        <end position="739"/>
    </location>
</feature>
<dbReference type="Pfam" id="PF14661">
    <property type="entry name" value="HAUS6_N"/>
    <property type="match status" value="1"/>
</dbReference>
<name>A0A0M9F4G7_FUSLA</name>
<proteinExistence type="predicted"/>
<reference evidence="3 4" key="1">
    <citation type="submission" date="2015-04" db="EMBL/GenBank/DDBJ databases">
        <title>The draft genome sequence of Fusarium langsethiae, a T-2/HT-2 mycotoxin producer.</title>
        <authorList>
            <person name="Lysoe E."/>
            <person name="Divon H.H."/>
            <person name="Terzi V."/>
            <person name="Orru L."/>
            <person name="Lamontanara A."/>
            <person name="Kolseth A.-K."/>
            <person name="Frandsen R.J."/>
            <person name="Nielsen K."/>
            <person name="Thrane U."/>
        </authorList>
    </citation>
    <scope>NUCLEOTIDE SEQUENCE [LARGE SCALE GENOMIC DNA]</scope>
    <source>
        <strain evidence="3 4">Fl201059</strain>
    </source>
</reference>
<evidence type="ECO:0000256" key="1">
    <source>
        <dbReference type="SAM" id="MobiDB-lite"/>
    </source>
</evidence>
<comment type="caution">
    <text evidence="3">The sequence shown here is derived from an EMBL/GenBank/DDBJ whole genome shotgun (WGS) entry which is preliminary data.</text>
</comment>
<dbReference type="AlphaFoldDB" id="A0A0M9F4G7"/>